<evidence type="ECO:0000313" key="14">
    <source>
        <dbReference type="EMBL" id="KZW01273.1"/>
    </source>
</evidence>
<dbReference type="InterPro" id="IPR046450">
    <property type="entry name" value="PA_dom_sf"/>
</dbReference>
<dbReference type="PANTHER" id="PTHR43399">
    <property type="entry name" value="SUBTILISIN-RELATED"/>
    <property type="match status" value="1"/>
</dbReference>
<dbReference type="CDD" id="cd02124">
    <property type="entry name" value="PA_PoS1_like"/>
    <property type="match status" value="1"/>
</dbReference>
<gene>
    <name evidence="14" type="ORF">EXIGLDRAFT_761025</name>
</gene>
<dbReference type="Pfam" id="PF06280">
    <property type="entry name" value="fn3_5"/>
    <property type="match status" value="1"/>
</dbReference>
<dbReference type="Gene3D" id="3.50.30.30">
    <property type="match status" value="1"/>
</dbReference>
<dbReference type="PROSITE" id="PS00138">
    <property type="entry name" value="SUBTILASE_SER"/>
    <property type="match status" value="1"/>
</dbReference>
<dbReference type="InterPro" id="IPR003137">
    <property type="entry name" value="PA_domain"/>
</dbReference>
<keyword evidence="4 10" id="KW-0732">Signal</keyword>
<evidence type="ECO:0000259" key="13">
    <source>
        <dbReference type="Pfam" id="PF06280"/>
    </source>
</evidence>
<sequence length="912" mass="96916">MHGVGIALSVVLLAASTDARIIPRRFIVELASSADVPKFYRNARTAKSRPLDAHRVRTHVNVTSDIFVGTSFTLTDEDDEINTASLARVDGVLNVWPVETIALDPIETAPLATGDDALALGNWTSHATTGVDKLHAKGIFGKGVKVGVVDTGVWYDHPDLGGGYGKGFKVAGGYDFVGDANWPFEDASPDNDPKDQRGHGTHVSGIVAAKGPVVTGVAPEASLYVYKVFTTYESTSTDILIAAFLRAYEDGVDIITSSIGGTNGFPDNAWAVVASRLVEQGVFVSISAGNSGEIGPFYPSSGSSGTNVLAIASVQNQVLQANSANITTTTSDGKTSTVTVGYLPASGPYPVDVANYPIHALAFNTSDPAEACNPYPASTGDLSGYTVIVRRGTCTFAQKAQNLGALGAKYIIFYNNDGPLVNPSGVPTTIKASLVPTDIGVSILQALQQGSTVSIAVPADGGAAAIEDTFYGGTPSYFTSWGPLFDLTLKPDVAAPGGNILNTYVNNGYAVLSGTSMACPYVAGVAALWAGVHGGRARHGKAFGKLVASRIVTSGYQLPWTGRNGEKFPGVAASAAQVGNGMIDAGKVLNYKTSVDKYKISLNDTANFRGEHKIRITNSNVLLPVVYQFSVVEDGALLTATPANSSRPGTIHPFVEVAPIVGVKPRVTFFPPLLLVLPGQTRELTVRFAPPTGLDATRLPVYSGHIVISGSNGEEISLPYVGLAADLKKETNPLWIAADSVYPYSTSGQERETLQTKFSWSFDLAKQDYPSFFAAIKFGTKEWRLDVYEPGFTEAQWEYPPQVGKKGYVGAATTFNEVDHPVFVPGEDDPTDVSPFPLRNLYRNGGLAPTQREFWWFGSLANGSDIANGQYHLRFATLRPFGNPKLSADWTVWNNERLPAVVTVNRTSPALH</sequence>
<name>A0A165NV81_EXIGL</name>
<dbReference type="GO" id="GO:0016020">
    <property type="term" value="C:membrane"/>
    <property type="evidence" value="ECO:0007669"/>
    <property type="project" value="InterPro"/>
</dbReference>
<dbReference type="Pfam" id="PF00082">
    <property type="entry name" value="Peptidase_S8"/>
    <property type="match status" value="1"/>
</dbReference>
<dbReference type="STRING" id="1314781.A0A165NV81"/>
<evidence type="ECO:0000313" key="15">
    <source>
        <dbReference type="Proteomes" id="UP000077266"/>
    </source>
</evidence>
<dbReference type="GO" id="GO:0004252">
    <property type="term" value="F:serine-type endopeptidase activity"/>
    <property type="evidence" value="ECO:0007669"/>
    <property type="project" value="UniProtKB-UniRule"/>
</dbReference>
<feature type="active site" description="Charge relay system" evidence="7 8">
    <location>
        <position position="199"/>
    </location>
</feature>
<organism evidence="14 15">
    <name type="scientific">Exidia glandulosa HHB12029</name>
    <dbReference type="NCBI Taxonomy" id="1314781"/>
    <lineage>
        <taxon>Eukaryota</taxon>
        <taxon>Fungi</taxon>
        <taxon>Dikarya</taxon>
        <taxon>Basidiomycota</taxon>
        <taxon>Agaricomycotina</taxon>
        <taxon>Agaricomycetes</taxon>
        <taxon>Auriculariales</taxon>
        <taxon>Exidiaceae</taxon>
        <taxon>Exidia</taxon>
    </lineage>
</organism>
<dbReference type="InterPro" id="IPR034187">
    <property type="entry name" value="Peptidases_S8_5"/>
</dbReference>
<dbReference type="EMBL" id="KV425895">
    <property type="protein sequence ID" value="KZW01273.1"/>
    <property type="molecule type" value="Genomic_DNA"/>
</dbReference>
<evidence type="ECO:0000256" key="8">
    <source>
        <dbReference type="PROSITE-ProRule" id="PRU01240"/>
    </source>
</evidence>
<evidence type="ECO:0000256" key="9">
    <source>
        <dbReference type="RuleBase" id="RU003355"/>
    </source>
</evidence>
<keyword evidence="3 8" id="KW-0645">Protease</keyword>
<dbReference type="InterPro" id="IPR036852">
    <property type="entry name" value="Peptidase_S8/S53_dom_sf"/>
</dbReference>
<reference evidence="14 15" key="1">
    <citation type="journal article" date="2016" name="Mol. Biol. Evol.">
        <title>Comparative Genomics of Early-Diverging Mushroom-Forming Fungi Provides Insights into the Origins of Lignocellulose Decay Capabilities.</title>
        <authorList>
            <person name="Nagy L.G."/>
            <person name="Riley R."/>
            <person name="Tritt A."/>
            <person name="Adam C."/>
            <person name="Daum C."/>
            <person name="Floudas D."/>
            <person name="Sun H."/>
            <person name="Yadav J.S."/>
            <person name="Pangilinan J."/>
            <person name="Larsson K.H."/>
            <person name="Matsuura K."/>
            <person name="Barry K."/>
            <person name="Labutti K."/>
            <person name="Kuo R."/>
            <person name="Ohm R.A."/>
            <person name="Bhattacharya S.S."/>
            <person name="Shirouzu T."/>
            <person name="Yoshinaga Y."/>
            <person name="Martin F.M."/>
            <person name="Grigoriev I.V."/>
            <person name="Hibbett D.S."/>
        </authorList>
    </citation>
    <scope>NUCLEOTIDE SEQUENCE [LARGE SCALE GENOMIC DNA]</scope>
    <source>
        <strain evidence="14 15">HHB12029</strain>
    </source>
</reference>
<feature type="active site" description="Charge relay system" evidence="7 8">
    <location>
        <position position="516"/>
    </location>
</feature>
<feature type="domain" description="C5a peptidase/Subtilisin-like protease SBT2-like Fn3-like" evidence="13">
    <location>
        <begin position="600"/>
        <end position="721"/>
    </location>
</feature>
<dbReference type="InterPro" id="IPR010435">
    <property type="entry name" value="C5a/SBT2-like_Fn3"/>
</dbReference>
<dbReference type="GO" id="GO:0006508">
    <property type="term" value="P:proteolysis"/>
    <property type="evidence" value="ECO:0007669"/>
    <property type="project" value="UniProtKB-KW"/>
</dbReference>
<keyword evidence="2" id="KW-0964">Secreted</keyword>
<comment type="similarity">
    <text evidence="1 8 9">Belongs to the peptidase S8 family.</text>
</comment>
<dbReference type="Proteomes" id="UP000077266">
    <property type="component" value="Unassembled WGS sequence"/>
</dbReference>
<dbReference type="InterPro" id="IPR023828">
    <property type="entry name" value="Peptidase_S8_Ser-AS"/>
</dbReference>
<dbReference type="InterPro" id="IPR000209">
    <property type="entry name" value="Peptidase_S8/S53_dom"/>
</dbReference>
<evidence type="ECO:0000256" key="1">
    <source>
        <dbReference type="ARBA" id="ARBA00011073"/>
    </source>
</evidence>
<dbReference type="InterPro" id="IPR022398">
    <property type="entry name" value="Peptidase_S8_His-AS"/>
</dbReference>
<dbReference type="InParanoid" id="A0A165NV81"/>
<accession>A0A165NV81</accession>
<dbReference type="InterPro" id="IPR051048">
    <property type="entry name" value="Peptidase_S8/S53_subtilisin"/>
</dbReference>
<evidence type="ECO:0000256" key="2">
    <source>
        <dbReference type="ARBA" id="ARBA00022525"/>
    </source>
</evidence>
<evidence type="ECO:0000256" key="5">
    <source>
        <dbReference type="ARBA" id="ARBA00022801"/>
    </source>
</evidence>
<evidence type="ECO:0000256" key="7">
    <source>
        <dbReference type="PIRSR" id="PIRSR615500-1"/>
    </source>
</evidence>
<feature type="signal peptide" evidence="10">
    <location>
        <begin position="1"/>
        <end position="19"/>
    </location>
</feature>
<feature type="domain" description="PA" evidence="12">
    <location>
        <begin position="368"/>
        <end position="435"/>
    </location>
</feature>
<dbReference type="AlphaFoldDB" id="A0A165NV81"/>
<dbReference type="CDD" id="cd07489">
    <property type="entry name" value="Peptidases_S8_5"/>
    <property type="match status" value="1"/>
</dbReference>
<dbReference type="PROSITE" id="PS00136">
    <property type="entry name" value="SUBTILASE_ASP"/>
    <property type="match status" value="1"/>
</dbReference>
<feature type="domain" description="Peptidase S8/S53" evidence="11">
    <location>
        <begin position="141"/>
        <end position="528"/>
    </location>
</feature>
<dbReference type="Pfam" id="PF02225">
    <property type="entry name" value="PA"/>
    <property type="match status" value="1"/>
</dbReference>
<evidence type="ECO:0000256" key="3">
    <source>
        <dbReference type="ARBA" id="ARBA00022670"/>
    </source>
</evidence>
<dbReference type="PROSITE" id="PS51892">
    <property type="entry name" value="SUBTILASE"/>
    <property type="match status" value="1"/>
</dbReference>
<dbReference type="PRINTS" id="PR00723">
    <property type="entry name" value="SUBTILISIN"/>
</dbReference>
<dbReference type="PANTHER" id="PTHR43399:SF4">
    <property type="entry name" value="CELL WALL-ASSOCIATED PROTEASE"/>
    <property type="match status" value="1"/>
</dbReference>
<evidence type="ECO:0000259" key="11">
    <source>
        <dbReference type="Pfam" id="PF00082"/>
    </source>
</evidence>
<evidence type="ECO:0000256" key="4">
    <source>
        <dbReference type="ARBA" id="ARBA00022729"/>
    </source>
</evidence>
<dbReference type="SUPFAM" id="SSF52025">
    <property type="entry name" value="PA domain"/>
    <property type="match status" value="1"/>
</dbReference>
<proteinExistence type="inferred from homology"/>
<feature type="chain" id="PRO_5007863443" evidence="10">
    <location>
        <begin position="20"/>
        <end position="912"/>
    </location>
</feature>
<dbReference type="Gene3D" id="3.40.50.200">
    <property type="entry name" value="Peptidase S8/S53 domain"/>
    <property type="match status" value="1"/>
</dbReference>
<dbReference type="InterPro" id="IPR015500">
    <property type="entry name" value="Peptidase_S8_subtilisin-rel"/>
</dbReference>
<keyword evidence="5 8" id="KW-0378">Hydrolase</keyword>
<evidence type="ECO:0000259" key="12">
    <source>
        <dbReference type="Pfam" id="PF02225"/>
    </source>
</evidence>
<dbReference type="PROSITE" id="PS00137">
    <property type="entry name" value="SUBTILASE_HIS"/>
    <property type="match status" value="1"/>
</dbReference>
<feature type="active site" description="Charge relay system" evidence="7 8">
    <location>
        <position position="150"/>
    </location>
</feature>
<evidence type="ECO:0000256" key="10">
    <source>
        <dbReference type="SAM" id="SignalP"/>
    </source>
</evidence>
<dbReference type="InterPro" id="IPR023827">
    <property type="entry name" value="Peptidase_S8_Asp-AS"/>
</dbReference>
<keyword evidence="6 8" id="KW-0720">Serine protease</keyword>
<dbReference type="OrthoDB" id="10256524at2759"/>
<evidence type="ECO:0000256" key="6">
    <source>
        <dbReference type="ARBA" id="ARBA00022825"/>
    </source>
</evidence>
<dbReference type="SUPFAM" id="SSF52743">
    <property type="entry name" value="Subtilisin-like"/>
    <property type="match status" value="1"/>
</dbReference>
<protein>
    <submittedName>
        <fullName evidence="14">Subtilisin-like protein</fullName>
    </submittedName>
</protein>
<keyword evidence="15" id="KW-1185">Reference proteome</keyword>